<name>A0A4T0G0E5_WALIC</name>
<dbReference type="PANTHER" id="PTHR37984">
    <property type="entry name" value="PROTEIN CBG26694"/>
    <property type="match status" value="1"/>
</dbReference>
<feature type="domain" description="Integrase zinc-binding" evidence="1">
    <location>
        <begin position="133"/>
        <end position="165"/>
    </location>
</feature>
<dbReference type="AlphaFoldDB" id="A0A4T0G0E5"/>
<dbReference type="PANTHER" id="PTHR37984:SF5">
    <property type="entry name" value="PROTEIN NYNRIN-LIKE"/>
    <property type="match status" value="1"/>
</dbReference>
<reference evidence="2 3" key="1">
    <citation type="submission" date="2019-03" db="EMBL/GenBank/DDBJ databases">
        <title>Sequencing 23 genomes of Wallemia ichthyophaga.</title>
        <authorList>
            <person name="Gostincar C."/>
        </authorList>
    </citation>
    <scope>NUCLEOTIDE SEQUENCE [LARGE SCALE GENOMIC DNA]</scope>
    <source>
        <strain evidence="2 3">EXF-8621</strain>
    </source>
</reference>
<protein>
    <recommendedName>
        <fullName evidence="1">Integrase zinc-binding domain-containing protein</fullName>
    </recommendedName>
</protein>
<dbReference type="Proteomes" id="UP000306954">
    <property type="component" value="Unassembled WGS sequence"/>
</dbReference>
<dbReference type="EMBL" id="SPOF01000127">
    <property type="protein sequence ID" value="TIB07128.1"/>
    <property type="molecule type" value="Genomic_DNA"/>
</dbReference>
<comment type="caution">
    <text evidence="2">The sequence shown here is derived from an EMBL/GenBank/DDBJ whole genome shotgun (WGS) entry which is preliminary data.</text>
</comment>
<dbReference type="InterPro" id="IPR050951">
    <property type="entry name" value="Retrovirus_Pol_polyprotein"/>
</dbReference>
<sequence>MEALFTGQKYYDHKTIETFRKAEFSSRVAKWSELWAEYDIEVKYKPGKDNKLADALSRKMELNVLDLTRMEETFQEKLKRDYQEDKKIKEKLENIQNNENNTNDTYKIREELLAFNAQPGDIDKERLVLPKGETRDIILHDMHDTPVAGHLGTEKTHNSIARYYY</sequence>
<gene>
    <name evidence="2" type="ORF">E3P90_04141</name>
</gene>
<proteinExistence type="predicted"/>
<accession>A0A4T0G0E5</accession>
<dbReference type="InterPro" id="IPR041588">
    <property type="entry name" value="Integrase_H2C2"/>
</dbReference>
<evidence type="ECO:0000313" key="2">
    <source>
        <dbReference type="EMBL" id="TIB07128.1"/>
    </source>
</evidence>
<organism evidence="2 3">
    <name type="scientific">Wallemia ichthyophaga</name>
    <dbReference type="NCBI Taxonomy" id="245174"/>
    <lineage>
        <taxon>Eukaryota</taxon>
        <taxon>Fungi</taxon>
        <taxon>Dikarya</taxon>
        <taxon>Basidiomycota</taxon>
        <taxon>Wallemiomycotina</taxon>
        <taxon>Wallemiomycetes</taxon>
        <taxon>Wallemiales</taxon>
        <taxon>Wallemiaceae</taxon>
        <taxon>Wallemia</taxon>
    </lineage>
</organism>
<evidence type="ECO:0000313" key="3">
    <source>
        <dbReference type="Proteomes" id="UP000306954"/>
    </source>
</evidence>
<dbReference type="Pfam" id="PF17921">
    <property type="entry name" value="Integrase_H2C2"/>
    <property type="match status" value="1"/>
</dbReference>
<evidence type="ECO:0000259" key="1">
    <source>
        <dbReference type="Pfam" id="PF17921"/>
    </source>
</evidence>
<dbReference type="Gene3D" id="1.10.340.70">
    <property type="match status" value="1"/>
</dbReference>